<sequence>MPVFLLYAVIEVAALVMAVYWLGLAGTLLLLLASAVVGMWLVRREGARAALAMADAVRGGRVAHVELTDGALIGLAGILILIPGVVSDLLGLLLVLPPTRALARRWLVRAAERHSPVLRTARIRQSGPVVDGTVVGGPVVDGQVIDGQVIDGTVHDDRTRREPPYPRRAVEG</sequence>
<evidence type="ECO:0000256" key="1">
    <source>
        <dbReference type="SAM" id="Phobius"/>
    </source>
</evidence>
<dbReference type="Proteomes" id="UP001428817">
    <property type="component" value="Unassembled WGS sequence"/>
</dbReference>
<keyword evidence="3" id="KW-1185">Reference proteome</keyword>
<feature type="transmembrane region" description="Helical" evidence="1">
    <location>
        <begin position="71"/>
        <end position="96"/>
    </location>
</feature>
<evidence type="ECO:0000313" key="3">
    <source>
        <dbReference type="Proteomes" id="UP001428817"/>
    </source>
</evidence>
<dbReference type="PANTHER" id="PTHR35335">
    <property type="entry name" value="UPF0716 PROTEIN FXSA"/>
    <property type="match status" value="1"/>
</dbReference>
<evidence type="ECO:0000313" key="2">
    <source>
        <dbReference type="EMBL" id="GAA5145151.1"/>
    </source>
</evidence>
<dbReference type="EMBL" id="BAABJP010000001">
    <property type="protein sequence ID" value="GAA5145151.1"/>
    <property type="molecule type" value="Genomic_DNA"/>
</dbReference>
<dbReference type="PANTHER" id="PTHR35335:SF1">
    <property type="entry name" value="UPF0716 PROTEIN FXSA"/>
    <property type="match status" value="1"/>
</dbReference>
<organism evidence="2 3">
    <name type="scientific">Pseudonocardia eucalypti</name>
    <dbReference type="NCBI Taxonomy" id="648755"/>
    <lineage>
        <taxon>Bacteria</taxon>
        <taxon>Bacillati</taxon>
        <taxon>Actinomycetota</taxon>
        <taxon>Actinomycetes</taxon>
        <taxon>Pseudonocardiales</taxon>
        <taxon>Pseudonocardiaceae</taxon>
        <taxon>Pseudonocardia</taxon>
    </lineage>
</organism>
<reference evidence="3" key="1">
    <citation type="journal article" date="2019" name="Int. J. Syst. Evol. Microbiol.">
        <title>The Global Catalogue of Microorganisms (GCM) 10K type strain sequencing project: providing services to taxonomists for standard genome sequencing and annotation.</title>
        <authorList>
            <consortium name="The Broad Institute Genomics Platform"/>
            <consortium name="The Broad Institute Genome Sequencing Center for Infectious Disease"/>
            <person name="Wu L."/>
            <person name="Ma J."/>
        </authorList>
    </citation>
    <scope>NUCLEOTIDE SEQUENCE [LARGE SCALE GENOMIC DNA]</scope>
    <source>
        <strain evidence="3">JCM 18303</strain>
    </source>
</reference>
<protein>
    <submittedName>
        <fullName evidence="2">Uncharacterized protein</fullName>
    </submittedName>
</protein>
<accession>A0ABP9PE30</accession>
<dbReference type="RefSeq" id="WP_185058546.1">
    <property type="nucleotide sequence ID" value="NZ_BAABJP010000001.1"/>
</dbReference>
<comment type="caution">
    <text evidence="2">The sequence shown here is derived from an EMBL/GenBank/DDBJ whole genome shotgun (WGS) entry which is preliminary data.</text>
</comment>
<dbReference type="InterPro" id="IPR007313">
    <property type="entry name" value="FxsA"/>
</dbReference>
<feature type="transmembrane region" description="Helical" evidence="1">
    <location>
        <begin position="12"/>
        <end position="41"/>
    </location>
</feature>
<name>A0ABP9PE30_9PSEU</name>
<dbReference type="Pfam" id="PF04186">
    <property type="entry name" value="FxsA"/>
    <property type="match status" value="1"/>
</dbReference>
<gene>
    <name evidence="2" type="ORF">GCM10023321_02610</name>
</gene>
<keyword evidence="1" id="KW-0812">Transmembrane</keyword>
<dbReference type="NCBIfam" id="NF008528">
    <property type="entry name" value="PRK11463.1-2"/>
    <property type="match status" value="1"/>
</dbReference>
<proteinExistence type="predicted"/>
<keyword evidence="1" id="KW-1133">Transmembrane helix</keyword>
<keyword evidence="1" id="KW-0472">Membrane</keyword>